<proteinExistence type="predicted"/>
<dbReference type="Pfam" id="PF11915">
    <property type="entry name" value="DUF3433"/>
    <property type="match status" value="1"/>
</dbReference>
<accession>A0AAE0M0X7</accession>
<feature type="transmembrane region" description="Helical" evidence="1">
    <location>
        <begin position="330"/>
        <end position="349"/>
    </location>
</feature>
<dbReference type="PANTHER" id="PTHR37544:SF3">
    <property type="entry name" value="SPRAY"/>
    <property type="match status" value="1"/>
</dbReference>
<name>A0AAE0M0X7_9PEZI</name>
<gene>
    <name evidence="2" type="ORF">B0H66DRAFT_451860</name>
</gene>
<evidence type="ECO:0000313" key="3">
    <source>
        <dbReference type="Proteomes" id="UP001283341"/>
    </source>
</evidence>
<evidence type="ECO:0000313" key="2">
    <source>
        <dbReference type="EMBL" id="KAK3314089.1"/>
    </source>
</evidence>
<dbReference type="EMBL" id="JAUEDM010000007">
    <property type="protein sequence ID" value="KAK3314089.1"/>
    <property type="molecule type" value="Genomic_DNA"/>
</dbReference>
<organism evidence="2 3">
    <name type="scientific">Apodospora peruviana</name>
    <dbReference type="NCBI Taxonomy" id="516989"/>
    <lineage>
        <taxon>Eukaryota</taxon>
        <taxon>Fungi</taxon>
        <taxon>Dikarya</taxon>
        <taxon>Ascomycota</taxon>
        <taxon>Pezizomycotina</taxon>
        <taxon>Sordariomycetes</taxon>
        <taxon>Sordariomycetidae</taxon>
        <taxon>Sordariales</taxon>
        <taxon>Lasiosphaeriaceae</taxon>
        <taxon>Apodospora</taxon>
    </lineage>
</organism>
<dbReference type="AlphaFoldDB" id="A0AAE0M0X7"/>
<feature type="transmembrane region" description="Helical" evidence="1">
    <location>
        <begin position="407"/>
        <end position="431"/>
    </location>
</feature>
<feature type="non-terminal residue" evidence="2">
    <location>
        <position position="524"/>
    </location>
</feature>
<keyword evidence="1" id="KW-0812">Transmembrane</keyword>
<feature type="transmembrane region" description="Helical" evidence="1">
    <location>
        <begin position="290"/>
        <end position="310"/>
    </location>
</feature>
<feature type="transmembrane region" description="Helical" evidence="1">
    <location>
        <begin position="101"/>
        <end position="120"/>
    </location>
</feature>
<feature type="transmembrane region" description="Helical" evidence="1">
    <location>
        <begin position="443"/>
        <end position="464"/>
    </location>
</feature>
<protein>
    <submittedName>
        <fullName evidence="2">Uncharacterized protein</fullName>
    </submittedName>
</protein>
<dbReference type="InterPro" id="IPR021840">
    <property type="entry name" value="DUF3433"/>
</dbReference>
<feature type="non-terminal residue" evidence="2">
    <location>
        <position position="1"/>
    </location>
</feature>
<sequence>EIPRPYAPGPIAPEAQAKFFNLRSEADYLMASLIPVLLATLLSIPMQIFTNSIHSMLPFRAMGYDDNGALAEDSLCLSRTSNLIVAPKIAVRFIRRFRDPLPLLVLILSLGSMVLVPLSSEVIRLEFSPVECVRNDTLCAYGLRKSALPLRAAEGLLVFTTILVLGLGVILFRWRSGVAAEPWSIASMASLLSGSQPQLRDLMRSLPPCVDGAYLRGGQISKVLDGQLFKLGYQGPESVNCGIGIVINNAPTLDDNISIRLTVRDPPQRQGAIQPAKPRRHIPPPRTIEMLIQVTALILTVGLLILILLYENIIWGRGNGFEAFMDSQSFGVRILFTSFGTAVSAFWDYHFSNISESRIYQRLSAAAGSSQTARHSILLSPPLSVFTAAASGLWRPSVYNTKNKNDVLYLNISLAAVLAKFTPILFSGIPFRNTVTWKMHEASTWTAVAVLSYMVLVLAVSLLSSRNRVYMPVKADSVAGCMYYVCDSVMLKDFEGLAAVRQKERDKLVAEMVRTYVFGEGLGV</sequence>
<feature type="transmembrane region" description="Helical" evidence="1">
    <location>
        <begin position="155"/>
        <end position="174"/>
    </location>
</feature>
<dbReference type="Proteomes" id="UP001283341">
    <property type="component" value="Unassembled WGS sequence"/>
</dbReference>
<keyword evidence="3" id="KW-1185">Reference proteome</keyword>
<evidence type="ECO:0000256" key="1">
    <source>
        <dbReference type="SAM" id="Phobius"/>
    </source>
</evidence>
<feature type="transmembrane region" description="Helical" evidence="1">
    <location>
        <begin position="28"/>
        <end position="50"/>
    </location>
</feature>
<dbReference type="PANTHER" id="PTHR37544">
    <property type="entry name" value="SPRAY-RELATED"/>
    <property type="match status" value="1"/>
</dbReference>
<keyword evidence="1" id="KW-1133">Transmembrane helix</keyword>
<reference evidence="2" key="2">
    <citation type="submission" date="2023-06" db="EMBL/GenBank/DDBJ databases">
        <authorList>
            <consortium name="Lawrence Berkeley National Laboratory"/>
            <person name="Haridas S."/>
            <person name="Hensen N."/>
            <person name="Bonometti L."/>
            <person name="Westerberg I."/>
            <person name="Brannstrom I.O."/>
            <person name="Guillou S."/>
            <person name="Cros-Aarteil S."/>
            <person name="Calhoun S."/>
            <person name="Kuo A."/>
            <person name="Mondo S."/>
            <person name="Pangilinan J."/>
            <person name="Riley R."/>
            <person name="Labutti K."/>
            <person name="Andreopoulos B."/>
            <person name="Lipzen A."/>
            <person name="Chen C."/>
            <person name="Yanf M."/>
            <person name="Daum C."/>
            <person name="Ng V."/>
            <person name="Clum A."/>
            <person name="Steindorff A."/>
            <person name="Ohm R."/>
            <person name="Martin F."/>
            <person name="Silar P."/>
            <person name="Natvig D."/>
            <person name="Lalanne C."/>
            <person name="Gautier V."/>
            <person name="Ament-Velasquez S.L."/>
            <person name="Kruys A."/>
            <person name="Hutchinson M.I."/>
            <person name="Powell A.J."/>
            <person name="Barry K."/>
            <person name="Miller A.N."/>
            <person name="Grigoriev I.V."/>
            <person name="Debuchy R."/>
            <person name="Gladieux P."/>
            <person name="Thoren M.H."/>
            <person name="Johannesson H."/>
        </authorList>
    </citation>
    <scope>NUCLEOTIDE SEQUENCE</scope>
    <source>
        <strain evidence="2">CBS 118394</strain>
    </source>
</reference>
<reference evidence="2" key="1">
    <citation type="journal article" date="2023" name="Mol. Phylogenet. Evol.">
        <title>Genome-scale phylogeny and comparative genomics of the fungal order Sordariales.</title>
        <authorList>
            <person name="Hensen N."/>
            <person name="Bonometti L."/>
            <person name="Westerberg I."/>
            <person name="Brannstrom I.O."/>
            <person name="Guillou S."/>
            <person name="Cros-Aarteil S."/>
            <person name="Calhoun S."/>
            <person name="Haridas S."/>
            <person name="Kuo A."/>
            <person name="Mondo S."/>
            <person name="Pangilinan J."/>
            <person name="Riley R."/>
            <person name="LaButti K."/>
            <person name="Andreopoulos B."/>
            <person name="Lipzen A."/>
            <person name="Chen C."/>
            <person name="Yan M."/>
            <person name="Daum C."/>
            <person name="Ng V."/>
            <person name="Clum A."/>
            <person name="Steindorff A."/>
            <person name="Ohm R.A."/>
            <person name="Martin F."/>
            <person name="Silar P."/>
            <person name="Natvig D.O."/>
            <person name="Lalanne C."/>
            <person name="Gautier V."/>
            <person name="Ament-Velasquez S.L."/>
            <person name="Kruys A."/>
            <person name="Hutchinson M.I."/>
            <person name="Powell A.J."/>
            <person name="Barry K."/>
            <person name="Miller A.N."/>
            <person name="Grigoriev I.V."/>
            <person name="Debuchy R."/>
            <person name="Gladieux P."/>
            <person name="Hiltunen Thoren M."/>
            <person name="Johannesson H."/>
        </authorList>
    </citation>
    <scope>NUCLEOTIDE SEQUENCE</scope>
    <source>
        <strain evidence="2">CBS 118394</strain>
    </source>
</reference>
<comment type="caution">
    <text evidence="2">The sequence shown here is derived from an EMBL/GenBank/DDBJ whole genome shotgun (WGS) entry which is preliminary data.</text>
</comment>
<keyword evidence="1" id="KW-0472">Membrane</keyword>